<dbReference type="EMBL" id="CAMXCT030001685">
    <property type="protein sequence ID" value="CAL4779543.1"/>
    <property type="molecule type" value="Genomic_DNA"/>
</dbReference>
<dbReference type="AlphaFoldDB" id="A0A9P1CL67"/>
<sequence length="303" mass="32750">MVSNINGYVGGAGTHSRKIEAFGDAAAGFCLNQWFTTPFNTPWPPCREANSTGPSTVLHLGDDADNFLEDPEVVARAGLITEILQCCGLVGPPGVPNEGRVLRPSSVVAFVARHRRLAALRGLDVARPRVAFHWTQERNFEGIARDGLQVPDGAGVAVAHGSSFGLGVYVSPDFRYGKELFAYGAQAAFMCLSLPGRQHFGKPSAAAMEGYDSVVGREGQRGVDEWVFFRQDQLLPCFLVDELGLILAREAAQAAIKVLHQPWPDGQPCTEAAKDGTEALEARAFFTWLKLLQTIEVNISLVV</sequence>
<keyword evidence="3" id="KW-1185">Reference proteome</keyword>
<dbReference type="EMBL" id="CAMXCT010001685">
    <property type="protein sequence ID" value="CAI3992231.1"/>
    <property type="molecule type" value="Genomic_DNA"/>
</dbReference>
<reference evidence="2 3" key="2">
    <citation type="submission" date="2024-05" db="EMBL/GenBank/DDBJ databases">
        <authorList>
            <person name="Chen Y."/>
            <person name="Shah S."/>
            <person name="Dougan E. K."/>
            <person name="Thang M."/>
            <person name="Chan C."/>
        </authorList>
    </citation>
    <scope>NUCLEOTIDE SEQUENCE [LARGE SCALE GENOMIC DNA]</scope>
</reference>
<accession>A0A9P1CL67</accession>
<dbReference type="OrthoDB" id="10256774at2759"/>
<evidence type="ECO:0000313" key="3">
    <source>
        <dbReference type="Proteomes" id="UP001152797"/>
    </source>
</evidence>
<dbReference type="SUPFAM" id="SSF56399">
    <property type="entry name" value="ADP-ribosylation"/>
    <property type="match status" value="1"/>
</dbReference>
<reference evidence="1" key="1">
    <citation type="submission" date="2022-10" db="EMBL/GenBank/DDBJ databases">
        <authorList>
            <person name="Chen Y."/>
            <person name="Dougan E. K."/>
            <person name="Chan C."/>
            <person name="Rhodes N."/>
            <person name="Thang M."/>
        </authorList>
    </citation>
    <scope>NUCLEOTIDE SEQUENCE</scope>
</reference>
<evidence type="ECO:0000313" key="2">
    <source>
        <dbReference type="EMBL" id="CAL4779543.1"/>
    </source>
</evidence>
<dbReference type="EMBL" id="CAMXCT020001685">
    <property type="protein sequence ID" value="CAL1145606.1"/>
    <property type="molecule type" value="Genomic_DNA"/>
</dbReference>
<proteinExistence type="predicted"/>
<dbReference type="Gene3D" id="3.90.228.10">
    <property type="match status" value="1"/>
</dbReference>
<dbReference type="Proteomes" id="UP001152797">
    <property type="component" value="Unassembled WGS sequence"/>
</dbReference>
<comment type="caution">
    <text evidence="1">The sequence shown here is derived from an EMBL/GenBank/DDBJ whole genome shotgun (WGS) entry which is preliminary data.</text>
</comment>
<organism evidence="1">
    <name type="scientific">Cladocopium goreaui</name>
    <dbReference type="NCBI Taxonomy" id="2562237"/>
    <lineage>
        <taxon>Eukaryota</taxon>
        <taxon>Sar</taxon>
        <taxon>Alveolata</taxon>
        <taxon>Dinophyceae</taxon>
        <taxon>Suessiales</taxon>
        <taxon>Symbiodiniaceae</taxon>
        <taxon>Cladocopium</taxon>
    </lineage>
</organism>
<name>A0A9P1CL67_9DINO</name>
<gene>
    <name evidence="1" type="ORF">C1SCF055_LOCUS19074</name>
</gene>
<protein>
    <submittedName>
        <fullName evidence="2">Nipped-B-like protein B</fullName>
    </submittedName>
</protein>
<evidence type="ECO:0000313" key="1">
    <source>
        <dbReference type="EMBL" id="CAI3992231.1"/>
    </source>
</evidence>